<dbReference type="AlphaFoldDB" id="A0A3P3Q5H2"/>
<dbReference type="RefSeq" id="WP_124951932.1">
    <property type="nucleotide sequence ID" value="NZ_RRCM01000001.1"/>
</dbReference>
<comment type="caution">
    <text evidence="1">The sequence shown here is derived from an EMBL/GenBank/DDBJ whole genome shotgun (WGS) entry which is preliminary data.</text>
</comment>
<organism evidence="1 2">
    <name type="scientific">Lachnoanaerobaculum orale</name>
    <dbReference type="NCBI Taxonomy" id="979627"/>
    <lineage>
        <taxon>Bacteria</taxon>
        <taxon>Bacillati</taxon>
        <taxon>Bacillota</taxon>
        <taxon>Clostridia</taxon>
        <taxon>Lachnospirales</taxon>
        <taxon>Lachnospiraceae</taxon>
        <taxon>Lachnoanaerobaculum</taxon>
    </lineage>
</organism>
<evidence type="ECO:0000313" key="2">
    <source>
        <dbReference type="Proteomes" id="UP000276982"/>
    </source>
</evidence>
<dbReference type="EMBL" id="RRCM01000001">
    <property type="protein sequence ID" value="RRJ16486.1"/>
    <property type="molecule type" value="Genomic_DNA"/>
</dbReference>
<name>A0A3P3Q5H2_9FIRM</name>
<gene>
    <name evidence="1" type="ORF">EHW90_05700</name>
</gene>
<protein>
    <recommendedName>
        <fullName evidence="3">RloB domain-containing protein</fullName>
    </recommendedName>
</protein>
<proteinExistence type="predicted"/>
<reference evidence="1 2" key="1">
    <citation type="submission" date="2018-11" db="EMBL/GenBank/DDBJ databases">
        <title>Genome sequencing of Lachnoanaerobaculum orale DSM 24553T.</title>
        <authorList>
            <person name="Kook J.-K."/>
            <person name="Park S.-N."/>
            <person name="Lim Y.K."/>
        </authorList>
    </citation>
    <scope>NUCLEOTIDE SEQUENCE [LARGE SCALE GENOMIC DNA]</scope>
    <source>
        <strain evidence="1 2">DSM 24553</strain>
    </source>
</reference>
<evidence type="ECO:0008006" key="3">
    <source>
        <dbReference type="Google" id="ProtNLM"/>
    </source>
</evidence>
<evidence type="ECO:0000313" key="1">
    <source>
        <dbReference type="EMBL" id="RRJ16486.1"/>
    </source>
</evidence>
<dbReference type="Proteomes" id="UP000276982">
    <property type="component" value="Unassembled WGS sequence"/>
</dbReference>
<sequence length="173" mass="20620">MGLQLIFAVETNKTCKSDWIYIKDTISRFYTIDQAHIKLSTVYMDGKSNYTKKQKEVKSLVSQYLNVSKNNKSQVIYCFDCDEYDNKQEDMQFLEKARCFCKDNEYEFVWFCKDIERVYLGKKVNDGKKREESARFKSRCMINNIKEQDLSVLEYRHNTSNILVVLDKFIGRK</sequence>
<accession>A0A3P3Q5H2</accession>
<keyword evidence="2" id="KW-1185">Reference proteome</keyword>